<protein>
    <recommendedName>
        <fullName evidence="5">EKC/KEOPS complex subunit BUD32</fullName>
        <ecNumber evidence="3">2.7.11.1</ecNumber>
    </recommendedName>
    <alternativeName>
        <fullName evidence="6 7">Atypical Serine/threonine protein kinase BUD32</fullName>
    </alternativeName>
    <alternativeName>
        <fullName evidence="4">EKC/KEOPS complex subunit bud32</fullName>
    </alternativeName>
</protein>
<proteinExistence type="predicted"/>
<evidence type="ECO:0000256" key="6">
    <source>
        <dbReference type="ARBA" id="ARBA00030980"/>
    </source>
</evidence>
<dbReference type="InterPro" id="IPR051681">
    <property type="entry name" value="Ser/Thr_Kinases-Pseudokinases"/>
</dbReference>
<comment type="subunit">
    <text evidence="2">Component of the EKC/KEOPS complex composed of at least BUD32, CGI121, GON7, KAE1 and PCC1; the whole complex dimerizes.</text>
</comment>
<evidence type="ECO:0000313" key="12">
    <source>
        <dbReference type="Proteomes" id="UP001498476"/>
    </source>
</evidence>
<evidence type="ECO:0000313" key="11">
    <source>
        <dbReference type="EMBL" id="KAK7403725.1"/>
    </source>
</evidence>
<dbReference type="PROSITE" id="PS00109">
    <property type="entry name" value="PROTEIN_KINASE_TYR"/>
    <property type="match status" value="1"/>
</dbReference>
<comment type="catalytic activity">
    <reaction evidence="9">
        <text>L-seryl-[protein] + ATP = O-phospho-L-seryl-[protein] + ADP + H(+)</text>
        <dbReference type="Rhea" id="RHEA:17989"/>
        <dbReference type="Rhea" id="RHEA-COMP:9863"/>
        <dbReference type="Rhea" id="RHEA-COMP:11604"/>
        <dbReference type="ChEBI" id="CHEBI:15378"/>
        <dbReference type="ChEBI" id="CHEBI:29999"/>
        <dbReference type="ChEBI" id="CHEBI:30616"/>
        <dbReference type="ChEBI" id="CHEBI:83421"/>
        <dbReference type="ChEBI" id="CHEBI:456216"/>
        <dbReference type="EC" id="2.7.11.1"/>
    </reaction>
</comment>
<name>A0ABR1GPM4_9HYPO</name>
<evidence type="ECO:0000259" key="10">
    <source>
        <dbReference type="PROSITE" id="PS50011"/>
    </source>
</evidence>
<dbReference type="PROSITE" id="PS50011">
    <property type="entry name" value="PROTEIN_KINASE_DOM"/>
    <property type="match status" value="1"/>
</dbReference>
<dbReference type="EC" id="2.7.11.1" evidence="3"/>
<dbReference type="SUPFAM" id="SSF56112">
    <property type="entry name" value="Protein kinase-like (PK-like)"/>
    <property type="match status" value="1"/>
</dbReference>
<evidence type="ECO:0000256" key="7">
    <source>
        <dbReference type="ARBA" id="ARBA00033194"/>
    </source>
</evidence>
<evidence type="ECO:0000256" key="4">
    <source>
        <dbReference type="ARBA" id="ARBA00013948"/>
    </source>
</evidence>
<organism evidence="11 12">
    <name type="scientific">Neonectria punicea</name>
    <dbReference type="NCBI Taxonomy" id="979145"/>
    <lineage>
        <taxon>Eukaryota</taxon>
        <taxon>Fungi</taxon>
        <taxon>Dikarya</taxon>
        <taxon>Ascomycota</taxon>
        <taxon>Pezizomycotina</taxon>
        <taxon>Sordariomycetes</taxon>
        <taxon>Hypocreomycetidae</taxon>
        <taxon>Hypocreales</taxon>
        <taxon>Nectriaceae</taxon>
        <taxon>Neonectria</taxon>
    </lineage>
</organism>
<comment type="caution">
    <text evidence="11">The sequence shown here is derived from an EMBL/GenBank/DDBJ whole genome shotgun (WGS) entry which is preliminary data.</text>
</comment>
<dbReference type="Proteomes" id="UP001498476">
    <property type="component" value="Unassembled WGS sequence"/>
</dbReference>
<comment type="function">
    <text evidence="1">Component of the EKC/KEOPS complex that is required for the formation of a threonylcarbamoyl group on adenosine at position 37 (t(6)A37) in tRNAs that read codons beginning with adenine. The complex is probably involved in the transfer of the threonylcarbamoyl moiety of threonylcarbamoyl-AMP (TC-AMP) to the N6 group of A37. BUD32 has ATPase activity in the context of the EKC/KEOPS complex and likely plays a supporting role to the catalytic subunit KAE1. The EKC/KEOPS complex also promotes both telomere uncapping and telomere elongation. The complex is required for efficient recruitment of transcriptional coactivators.</text>
</comment>
<keyword evidence="12" id="KW-1185">Reference proteome</keyword>
<evidence type="ECO:0000256" key="8">
    <source>
        <dbReference type="ARBA" id="ARBA00047899"/>
    </source>
</evidence>
<evidence type="ECO:0000256" key="5">
    <source>
        <dbReference type="ARBA" id="ARBA00019973"/>
    </source>
</evidence>
<dbReference type="Pfam" id="PF00069">
    <property type="entry name" value="Pkinase"/>
    <property type="match status" value="1"/>
</dbReference>
<evidence type="ECO:0000256" key="9">
    <source>
        <dbReference type="ARBA" id="ARBA00048679"/>
    </source>
</evidence>
<accession>A0ABR1GPM4</accession>
<dbReference type="Gene3D" id="1.10.510.10">
    <property type="entry name" value="Transferase(Phosphotransferase) domain 1"/>
    <property type="match status" value="1"/>
</dbReference>
<evidence type="ECO:0000256" key="1">
    <source>
        <dbReference type="ARBA" id="ARBA00003747"/>
    </source>
</evidence>
<comment type="catalytic activity">
    <reaction evidence="8">
        <text>L-threonyl-[protein] + ATP = O-phospho-L-threonyl-[protein] + ADP + H(+)</text>
        <dbReference type="Rhea" id="RHEA:46608"/>
        <dbReference type="Rhea" id="RHEA-COMP:11060"/>
        <dbReference type="Rhea" id="RHEA-COMP:11605"/>
        <dbReference type="ChEBI" id="CHEBI:15378"/>
        <dbReference type="ChEBI" id="CHEBI:30013"/>
        <dbReference type="ChEBI" id="CHEBI:30616"/>
        <dbReference type="ChEBI" id="CHEBI:61977"/>
        <dbReference type="ChEBI" id="CHEBI:456216"/>
        <dbReference type="EC" id="2.7.11.1"/>
    </reaction>
</comment>
<dbReference type="PANTHER" id="PTHR44329">
    <property type="entry name" value="SERINE/THREONINE-PROTEIN KINASE TNNI3K-RELATED"/>
    <property type="match status" value="1"/>
</dbReference>
<dbReference type="InterPro" id="IPR000719">
    <property type="entry name" value="Prot_kinase_dom"/>
</dbReference>
<evidence type="ECO:0000256" key="3">
    <source>
        <dbReference type="ARBA" id="ARBA00012513"/>
    </source>
</evidence>
<gene>
    <name evidence="11" type="ORF">QQX98_010497</name>
</gene>
<sequence length="311" mass="35415">MVQAQAPRKLYNPFPGTEYLERGGYGHIFRLPNTVIVLKIPHRIINGTPHEDARAAESLEILRRERTVYEALATKAPHPNIVQYFLSTDLAIFIKFEPDTLEKRLYRRFVVPISEERQFRWIMEIARAASWLESLDYFHGDMRPANILLDVGEHVKICDFGRAIGRGCKIEVATYPFYRPDKSAVAGPAHEQFAIGSCIYNIRTGEVPYGQWKTPLEFKKMHEALVRGEYPPTGDDCTLGPVVSSCWNARHGSMKEVENAIKLAIGMLDREGSVSAHISPLEYDLCIQKCREFLIQHEQGAISMEQAQLKI</sequence>
<evidence type="ECO:0000256" key="2">
    <source>
        <dbReference type="ARBA" id="ARBA00011534"/>
    </source>
</evidence>
<dbReference type="InterPro" id="IPR011009">
    <property type="entry name" value="Kinase-like_dom_sf"/>
</dbReference>
<feature type="domain" description="Protein kinase" evidence="10">
    <location>
        <begin position="14"/>
        <end position="311"/>
    </location>
</feature>
<dbReference type="InterPro" id="IPR008266">
    <property type="entry name" value="Tyr_kinase_AS"/>
</dbReference>
<dbReference type="EMBL" id="JAZAVJ010000232">
    <property type="protein sequence ID" value="KAK7403725.1"/>
    <property type="molecule type" value="Genomic_DNA"/>
</dbReference>
<reference evidence="11 12" key="1">
    <citation type="journal article" date="2025" name="Microbiol. Resour. Announc.">
        <title>Draft genome sequences for Neonectria magnoliae and Neonectria punicea, canker pathogens of Liriodendron tulipifera and Acer saccharum in West Virginia.</title>
        <authorList>
            <person name="Petronek H.M."/>
            <person name="Kasson M.T."/>
            <person name="Metheny A.M."/>
            <person name="Stauder C.M."/>
            <person name="Lovett B."/>
            <person name="Lynch S.C."/>
            <person name="Garnas J.R."/>
            <person name="Kasson L.R."/>
            <person name="Stajich J.E."/>
        </authorList>
    </citation>
    <scope>NUCLEOTIDE SEQUENCE [LARGE SCALE GENOMIC DNA]</scope>
    <source>
        <strain evidence="11 12">NRRL 64653</strain>
    </source>
</reference>